<feature type="compositionally biased region" description="Acidic residues" evidence="1">
    <location>
        <begin position="70"/>
        <end position="82"/>
    </location>
</feature>
<dbReference type="AlphaFoldDB" id="A0A4Y9XUC4"/>
<evidence type="ECO:0000313" key="2">
    <source>
        <dbReference type="EMBL" id="TFY52987.1"/>
    </source>
</evidence>
<keyword evidence="3" id="KW-1185">Reference proteome</keyword>
<comment type="caution">
    <text evidence="2">The sequence shown here is derived from an EMBL/GenBank/DDBJ whole genome shotgun (WGS) entry which is preliminary data.</text>
</comment>
<evidence type="ECO:0000313" key="3">
    <source>
        <dbReference type="Proteomes" id="UP000298327"/>
    </source>
</evidence>
<sequence>SPTRRGAARRGGVPRHSVLRLPGEQERVPDVGDVDDLLQQTGNEPDPLVLLEEMLRAEMAVEEAARVIADFEESEDSDSDSEETVRPMPALVTDDLSPVLGSNSMPVTPTLYNAPTAPLPAPSSSGDDKATTAPMTPASPTTTTDDDFRAAVEGFTSDGEFDMAAELEIIAQFVAEMRMNAEDDDEWAWDL</sequence>
<feature type="compositionally biased region" description="Low complexity" evidence="1">
    <location>
        <begin position="131"/>
        <end position="143"/>
    </location>
</feature>
<dbReference type="Proteomes" id="UP000298327">
    <property type="component" value="Unassembled WGS sequence"/>
</dbReference>
<protein>
    <submittedName>
        <fullName evidence="2">Uncharacterized protein</fullName>
    </submittedName>
</protein>
<gene>
    <name evidence="2" type="ORF">EVG20_g10317</name>
</gene>
<feature type="non-terminal residue" evidence="2">
    <location>
        <position position="1"/>
    </location>
</feature>
<name>A0A4Y9XUC4_9AGAM</name>
<organism evidence="2 3">
    <name type="scientific">Dentipellis fragilis</name>
    <dbReference type="NCBI Taxonomy" id="205917"/>
    <lineage>
        <taxon>Eukaryota</taxon>
        <taxon>Fungi</taxon>
        <taxon>Dikarya</taxon>
        <taxon>Basidiomycota</taxon>
        <taxon>Agaricomycotina</taxon>
        <taxon>Agaricomycetes</taxon>
        <taxon>Russulales</taxon>
        <taxon>Hericiaceae</taxon>
        <taxon>Dentipellis</taxon>
    </lineage>
</organism>
<feature type="compositionally biased region" description="Polar residues" evidence="1">
    <location>
        <begin position="100"/>
        <end position="113"/>
    </location>
</feature>
<dbReference type="EMBL" id="SEOQ01001218">
    <property type="protein sequence ID" value="TFY52987.1"/>
    <property type="molecule type" value="Genomic_DNA"/>
</dbReference>
<reference evidence="2 3" key="1">
    <citation type="submission" date="2019-02" db="EMBL/GenBank/DDBJ databases">
        <title>Genome sequencing of the rare red list fungi Dentipellis fragilis.</title>
        <authorList>
            <person name="Buettner E."/>
            <person name="Kellner H."/>
        </authorList>
    </citation>
    <scope>NUCLEOTIDE SEQUENCE [LARGE SCALE GENOMIC DNA]</scope>
    <source>
        <strain evidence="2 3">DSM 105465</strain>
    </source>
</reference>
<proteinExistence type="predicted"/>
<feature type="region of interest" description="Disordered" evidence="1">
    <location>
        <begin position="1"/>
        <end position="30"/>
    </location>
</feature>
<feature type="region of interest" description="Disordered" evidence="1">
    <location>
        <begin position="68"/>
        <end position="147"/>
    </location>
</feature>
<accession>A0A4Y9XUC4</accession>
<evidence type="ECO:0000256" key="1">
    <source>
        <dbReference type="SAM" id="MobiDB-lite"/>
    </source>
</evidence>